<sequence length="164" mass="18831">MLDELVADVRLLRLARCVRFIITHILLIDLWYRLKEQSSNHELLISACLFHAQLPIDERSRGWKEAGRRLDWLSQRLSLTLQRGPQSPIFPSLETNNKTAEKGLTTNLKARIVAMMAMMIKIVSGIITHGLQTTHVHRHDLQPIFASERANWQLQSVFVPSAQC</sequence>
<name>A0A2A6B2Y0_PRIPA</name>
<evidence type="ECO:0000313" key="1">
    <source>
        <dbReference type="EnsemblMetazoa" id="PPA46244.1"/>
    </source>
</evidence>
<dbReference type="EnsemblMetazoa" id="PPA46244.1">
    <property type="protein sequence ID" value="PPA46244.1"/>
    <property type="gene ID" value="WBGene00284613"/>
</dbReference>
<dbReference type="AlphaFoldDB" id="A0A2A6B2Y0"/>
<evidence type="ECO:0000313" key="2">
    <source>
        <dbReference type="Proteomes" id="UP000005239"/>
    </source>
</evidence>
<proteinExistence type="predicted"/>
<keyword evidence="2" id="KW-1185">Reference proteome</keyword>
<reference evidence="2" key="1">
    <citation type="journal article" date="2008" name="Nat. Genet.">
        <title>The Pristionchus pacificus genome provides a unique perspective on nematode lifestyle and parasitism.</title>
        <authorList>
            <person name="Dieterich C."/>
            <person name="Clifton S.W."/>
            <person name="Schuster L.N."/>
            <person name="Chinwalla A."/>
            <person name="Delehaunty K."/>
            <person name="Dinkelacker I."/>
            <person name="Fulton L."/>
            <person name="Fulton R."/>
            <person name="Godfrey J."/>
            <person name="Minx P."/>
            <person name="Mitreva M."/>
            <person name="Roeseler W."/>
            <person name="Tian H."/>
            <person name="Witte H."/>
            <person name="Yang S.P."/>
            <person name="Wilson R.K."/>
            <person name="Sommer R.J."/>
        </authorList>
    </citation>
    <scope>NUCLEOTIDE SEQUENCE [LARGE SCALE GENOMIC DNA]</scope>
    <source>
        <strain evidence="2">PS312</strain>
    </source>
</reference>
<organism evidence="1 2">
    <name type="scientific">Pristionchus pacificus</name>
    <name type="common">Parasitic nematode worm</name>
    <dbReference type="NCBI Taxonomy" id="54126"/>
    <lineage>
        <taxon>Eukaryota</taxon>
        <taxon>Metazoa</taxon>
        <taxon>Ecdysozoa</taxon>
        <taxon>Nematoda</taxon>
        <taxon>Chromadorea</taxon>
        <taxon>Rhabditida</taxon>
        <taxon>Rhabditina</taxon>
        <taxon>Diplogasteromorpha</taxon>
        <taxon>Diplogasteroidea</taxon>
        <taxon>Neodiplogasteridae</taxon>
        <taxon>Pristionchus</taxon>
    </lineage>
</organism>
<gene>
    <name evidence="1" type="primary">WBGene00284613</name>
</gene>
<reference evidence="1" key="2">
    <citation type="submission" date="2022-06" db="UniProtKB">
        <authorList>
            <consortium name="EnsemblMetazoa"/>
        </authorList>
    </citation>
    <scope>IDENTIFICATION</scope>
    <source>
        <strain evidence="1">PS312</strain>
    </source>
</reference>
<protein>
    <submittedName>
        <fullName evidence="1">Uncharacterized protein</fullName>
    </submittedName>
</protein>
<accession>A0A2A6B2Y0</accession>
<accession>A0A8R1V4Z8</accession>
<dbReference type="Proteomes" id="UP000005239">
    <property type="component" value="Unassembled WGS sequence"/>
</dbReference>